<dbReference type="Gene3D" id="3.40.50.300">
    <property type="entry name" value="P-loop containing nucleotide triphosphate hydrolases"/>
    <property type="match status" value="1"/>
</dbReference>
<organism evidence="4 5">
    <name type="scientific">Trichoderma harzianum</name>
    <name type="common">Hypocrea lixii</name>
    <dbReference type="NCBI Taxonomy" id="5544"/>
    <lineage>
        <taxon>Eukaryota</taxon>
        <taxon>Fungi</taxon>
        <taxon>Dikarya</taxon>
        <taxon>Ascomycota</taxon>
        <taxon>Pezizomycotina</taxon>
        <taxon>Sordariomycetes</taxon>
        <taxon>Hypocreomycetidae</taxon>
        <taxon>Hypocreales</taxon>
        <taxon>Hypocreaceae</taxon>
        <taxon>Trichoderma</taxon>
    </lineage>
</organism>
<feature type="compositionally biased region" description="Basic and acidic residues" evidence="2">
    <location>
        <begin position="1028"/>
        <end position="1041"/>
    </location>
</feature>
<comment type="caution">
    <text evidence="4">The sequence shown here is derived from an EMBL/GenBank/DDBJ whole genome shotgun (WGS) entry which is preliminary data.</text>
</comment>
<dbReference type="InterPro" id="IPR029058">
    <property type="entry name" value="AB_hydrolase_fold"/>
</dbReference>
<evidence type="ECO:0000313" key="4">
    <source>
        <dbReference type="EMBL" id="KKP01010.1"/>
    </source>
</evidence>
<evidence type="ECO:0000256" key="1">
    <source>
        <dbReference type="ARBA" id="ARBA00022737"/>
    </source>
</evidence>
<dbReference type="InterPro" id="IPR056884">
    <property type="entry name" value="NPHP3-like_N"/>
</dbReference>
<dbReference type="OrthoDB" id="7464126at2759"/>
<evidence type="ECO:0000256" key="2">
    <source>
        <dbReference type="SAM" id="MobiDB-lite"/>
    </source>
</evidence>
<dbReference type="InterPro" id="IPR027417">
    <property type="entry name" value="P-loop_NTPase"/>
</dbReference>
<evidence type="ECO:0000313" key="5">
    <source>
        <dbReference type="Proteomes" id="UP000034112"/>
    </source>
</evidence>
<dbReference type="SUPFAM" id="SSF53474">
    <property type="entry name" value="alpha/beta-Hydrolases"/>
    <property type="match status" value="2"/>
</dbReference>
<dbReference type="Pfam" id="PF24883">
    <property type="entry name" value="NPHP3_N"/>
    <property type="match status" value="1"/>
</dbReference>
<dbReference type="OMA" id="CHCTIAN"/>
<gene>
    <name evidence="4" type="ORF">THAR02_06874</name>
</gene>
<sequence>MIFNYLGHPSKTWTYRPKTLVTTKPSPPAGDKNEKKNLIRHIGFHLRREPSNNTPARDVKMDPVALPESNNAQLAPVFWPADLLPKECPNSRILVFGYDSKITKYTSGAINQNSIFSHSKDLLFALSRQRPFARRRPLVFVAHSLGGIVVKEMLVRSSTSLETTGALGTIVRATAAVIFLGTPHRGSQDVAALGEVVRSVVSSFGIETTAVNLNALGLKTTDLERAQEDFSKIWLKYDFQVKTFQEGLSLPKLGKKVVPDYSSLIGDHREHAETLQANHMLMCRYSGPDDPNYRKVAGELHCVYRSILKVKAIAAPPNQATQRGPSPVPSVPFLQERPYSVNSSQVNEACLESLWFPAINNRHQTLERPADQTCSWLFTHELYRDWFNSRNKQKSYGLLWLKGKPGAGKSTLMKEAFRRMALEQVESDYLTAAFFFNAKGDELEHSTLGLFRSLLYQLLPRDKKWLQNFHNIWYEKKKFRRSRTGEEASLWAEKELRVFFESILTQQTQKRTFIFIDALDECDERGIRSMAYFWREITKTAYERGIDLNVCLSSRHFPTISLSDCPEIIVEQHNYDDIAAYVEYKFKICMSTQEAQWELLIKTILNKSAGIFLWVVLVVEEVLKNKDEGNGMPYLIKRVADVPEELETLFSEMISNLDPHAKEITAKFFQWAILATKPLRLHEWHHIMACIRQPTLNSLREWRQSDNFIENDEQLEKQIRGISKGLVEVKQVRAGEREEVDVTSNLAGAGSLDLEHGDTRIVQVIHESVRNFFLASNGFSMLDPSLQSNPIGNGHLSIMATCLDYINIHELDALVEARIHAAKHRLDQERLRNPVRSGSYRGKVLRSPDFTSRNSQARHQNFVYGKEHQLSYESIGIRDKDHAVFETLRSLDCSPAVDINKWIDGGFSAGRISPEGSPCESATHSCDLSQCQILEDHPALLSYATFKLFTHAQLADRYKADLRSFIERLKDEAIWARWVALREDVPHGTTLSSYASDMGLWTEISDSSDDTMSDSDAIKKEEEEEEPREVPGKKLEKDNRKTKNQNTK</sequence>
<dbReference type="SUPFAM" id="SSF52540">
    <property type="entry name" value="P-loop containing nucleoside triphosphate hydrolases"/>
    <property type="match status" value="1"/>
</dbReference>
<protein>
    <recommendedName>
        <fullName evidence="3">Nephrocystin 3-like N-terminal domain-containing protein</fullName>
    </recommendedName>
</protein>
<feature type="domain" description="Nephrocystin 3-like N-terminal" evidence="3">
    <location>
        <begin position="372"/>
        <end position="555"/>
    </location>
</feature>
<dbReference type="AlphaFoldDB" id="A0A0F9X8Z7"/>
<dbReference type="Gene3D" id="3.40.50.1820">
    <property type="entry name" value="alpha/beta hydrolase"/>
    <property type="match status" value="1"/>
</dbReference>
<proteinExistence type="predicted"/>
<dbReference type="PANTHER" id="PTHR10039:SF5">
    <property type="entry name" value="NACHT DOMAIN-CONTAINING PROTEIN"/>
    <property type="match status" value="1"/>
</dbReference>
<dbReference type="Proteomes" id="UP000034112">
    <property type="component" value="Unassembled WGS sequence"/>
</dbReference>
<dbReference type="PANTHER" id="PTHR10039">
    <property type="entry name" value="AMELOGENIN"/>
    <property type="match status" value="1"/>
</dbReference>
<reference evidence="5" key="1">
    <citation type="journal article" date="2015" name="Genome Announc.">
        <title>Draft whole-genome sequence of the biocontrol agent Trichoderma harzianum T6776.</title>
        <authorList>
            <person name="Baroncelli R."/>
            <person name="Piaggeschi G."/>
            <person name="Fiorini L."/>
            <person name="Bertolini E."/>
            <person name="Zapparata A."/>
            <person name="Pe M.E."/>
            <person name="Sarrocco S."/>
            <person name="Vannacci G."/>
        </authorList>
    </citation>
    <scope>NUCLEOTIDE SEQUENCE [LARGE SCALE GENOMIC DNA]</scope>
    <source>
        <strain evidence="5">T6776</strain>
    </source>
</reference>
<dbReference type="EMBL" id="JOKZ01000217">
    <property type="protein sequence ID" value="KKP01010.1"/>
    <property type="molecule type" value="Genomic_DNA"/>
</dbReference>
<accession>A0A0F9X8Z7</accession>
<feature type="region of interest" description="Disordered" evidence="2">
    <location>
        <begin position="1004"/>
        <end position="1048"/>
    </location>
</feature>
<evidence type="ECO:0000259" key="3">
    <source>
        <dbReference type="Pfam" id="PF24883"/>
    </source>
</evidence>
<name>A0A0F9X8Z7_TRIHA</name>
<keyword evidence="1" id="KW-0677">Repeat</keyword>